<evidence type="ECO:0000313" key="1">
    <source>
        <dbReference type="EMBL" id="ANY86780.1"/>
    </source>
</evidence>
<name>A0A1B2F3I4_PSEPU</name>
<sequence length="364" mass="40526">MRPIDHDTNVQGSPLPLQQDYQRFLLLGSRRAPHTLYMHERGYRSGTINTDSHGMRYSHCADKRCSVTEHSGVKRVNLLVGGSTTLGIGASSDKHTVASYLSALTGEVWLSLAGCGLNATQELLMFLTHQHRFTEVGHVVVLSGLNTVAHEALGEVLAGDHEHGHALAYQDLLNSFNEGVHTAHPPRGDSLWRRLGQALTPRREAAAPAWTLSAPDKRLARAADTIGRSLQQWDRLLGGGYATLTFILQPLLPWCREAIPQDEQLMLQSLQRQPTNFDRLLADVFDSQLHTDFFRRIKQQAADVPCYDMNCMLSSCAMFDQPLFVDRLHFNDLGNNALAKVITAKLGLAQEKHANYRTPPVRLI</sequence>
<dbReference type="RefSeq" id="WP_070094028.1">
    <property type="nucleotide sequence ID" value="NZ_CP016634.1"/>
</dbReference>
<dbReference type="AlphaFoldDB" id="A0A1B2F3I4"/>
<dbReference type="GO" id="GO:0016788">
    <property type="term" value="F:hydrolase activity, acting on ester bonds"/>
    <property type="evidence" value="ECO:0007669"/>
    <property type="project" value="UniProtKB-ARBA"/>
</dbReference>
<reference evidence="1" key="1">
    <citation type="submission" date="2016-07" db="EMBL/GenBank/DDBJ databases">
        <title>New class B carbapenemase carried by novel plasmid in Pseudomonas putida enviromental strain in eastern Amazonia.</title>
        <authorList>
            <person name="Souza C.O."/>
            <person name="Lima K.V."/>
            <person name="Brasiliense D.M."/>
            <person name="Perez-Chaparro P.J."/>
            <person name="Mamizuka E.M."/>
            <person name="Lima M.O."/>
            <person name="Lima L.N."/>
            <person name="McCulloch J.A."/>
        </authorList>
    </citation>
    <scope>NUCLEOTIDE SEQUENCE [LARGE SCALE GENOMIC DNA]</scope>
    <source>
        <strain evidence="1">IEC33019</strain>
    </source>
</reference>
<proteinExistence type="predicted"/>
<organism evidence="1">
    <name type="scientific">Pseudomonas putida</name>
    <name type="common">Arthrobacter siderocapsulatus</name>
    <dbReference type="NCBI Taxonomy" id="303"/>
    <lineage>
        <taxon>Bacteria</taxon>
        <taxon>Pseudomonadati</taxon>
        <taxon>Pseudomonadota</taxon>
        <taxon>Gammaproteobacteria</taxon>
        <taxon>Pseudomonadales</taxon>
        <taxon>Pseudomonadaceae</taxon>
        <taxon>Pseudomonas</taxon>
    </lineage>
</organism>
<dbReference type="EMBL" id="CP016634">
    <property type="protein sequence ID" value="ANY86780.1"/>
    <property type="molecule type" value="Genomic_DNA"/>
</dbReference>
<evidence type="ECO:0008006" key="2">
    <source>
        <dbReference type="Google" id="ProtNLM"/>
    </source>
</evidence>
<gene>
    <name evidence="1" type="ORF">IEC33019_1212</name>
</gene>
<protein>
    <recommendedName>
        <fullName evidence="2">SGNH hydrolase-type esterase domain-containing protein</fullName>
    </recommendedName>
</protein>
<accession>A0A1B2F3I4</accession>
<dbReference type="Gene3D" id="3.40.50.1110">
    <property type="entry name" value="SGNH hydrolase"/>
    <property type="match status" value="1"/>
</dbReference>
<dbReference type="SUPFAM" id="SSF52266">
    <property type="entry name" value="SGNH hydrolase"/>
    <property type="match status" value="1"/>
</dbReference>
<dbReference type="InterPro" id="IPR036514">
    <property type="entry name" value="SGNH_hydro_sf"/>
</dbReference>